<accession>R5VBD9</accession>
<dbReference type="EMBL" id="CBAT010000177">
    <property type="protein sequence ID" value="CCZ87680.1"/>
    <property type="molecule type" value="Genomic_DNA"/>
</dbReference>
<name>R5VBD9_9BACT</name>
<protein>
    <submittedName>
        <fullName evidence="1">Uncharacterized protein</fullName>
    </submittedName>
</protein>
<reference evidence="1" key="1">
    <citation type="submission" date="2012-11" db="EMBL/GenBank/DDBJ databases">
        <title>Dependencies among metagenomic species, viruses, plasmids and units of genetic variation.</title>
        <authorList>
            <person name="Nielsen H.B."/>
            <person name="Almeida M."/>
            <person name="Juncker A.S."/>
            <person name="Rasmussen S."/>
            <person name="Li J."/>
            <person name="Sunagawa S."/>
            <person name="Plichta D."/>
            <person name="Gautier L."/>
            <person name="Le Chatelier E."/>
            <person name="Peletier E."/>
            <person name="Bonde I."/>
            <person name="Nielsen T."/>
            <person name="Manichanh C."/>
            <person name="Arumugam M."/>
            <person name="Batto J."/>
            <person name="Santos M.B.Q.D."/>
            <person name="Blom N."/>
            <person name="Borruel N."/>
            <person name="Burgdorf K.S."/>
            <person name="Boumezbeur F."/>
            <person name="Casellas F."/>
            <person name="Dore J."/>
            <person name="Guarner F."/>
            <person name="Hansen T."/>
            <person name="Hildebrand F."/>
            <person name="Kaas R.S."/>
            <person name="Kennedy S."/>
            <person name="Kristiansen K."/>
            <person name="Kultima J.R."/>
            <person name="Leonard P."/>
            <person name="Levenez F."/>
            <person name="Lund O."/>
            <person name="Moumen B."/>
            <person name="Le Paslier D."/>
            <person name="Pons N."/>
            <person name="Pedersen O."/>
            <person name="Prifti E."/>
            <person name="Qin J."/>
            <person name="Raes J."/>
            <person name="Tap J."/>
            <person name="Tims S."/>
            <person name="Ussery D.W."/>
            <person name="Yamada T."/>
            <person name="MetaHit consortium"/>
            <person name="Renault P."/>
            <person name="Sicheritz-Ponten T."/>
            <person name="Bork P."/>
            <person name="Wang J."/>
            <person name="Brunak S."/>
            <person name="Ehrlich S.D."/>
        </authorList>
    </citation>
    <scope>NUCLEOTIDE SEQUENCE [LARGE SCALE GENOMIC DNA]</scope>
</reference>
<dbReference type="AlphaFoldDB" id="R5VBD9"/>
<evidence type="ECO:0000313" key="2">
    <source>
        <dbReference type="Proteomes" id="UP000018372"/>
    </source>
</evidence>
<dbReference type="Proteomes" id="UP000018372">
    <property type="component" value="Unassembled WGS sequence"/>
</dbReference>
<comment type="caution">
    <text evidence="1">The sequence shown here is derived from an EMBL/GenBank/DDBJ whole genome shotgun (WGS) entry which is preliminary data.</text>
</comment>
<sequence length="34" mass="4018">MLLKVYSGVHRMSDKTEVLGTMMTDTPWRKYVSR</sequence>
<evidence type="ECO:0000313" key="1">
    <source>
        <dbReference type="EMBL" id="CCZ87680.1"/>
    </source>
</evidence>
<proteinExistence type="predicted"/>
<organism evidence="1 2">
    <name type="scientific">Phocaeicola plebeius CAG:211</name>
    <dbReference type="NCBI Taxonomy" id="1263052"/>
    <lineage>
        <taxon>Bacteria</taxon>
        <taxon>Pseudomonadati</taxon>
        <taxon>Bacteroidota</taxon>
        <taxon>Bacteroidia</taxon>
        <taxon>Bacteroidales</taxon>
        <taxon>Bacteroidaceae</taxon>
        <taxon>Phocaeicola</taxon>
    </lineage>
</organism>
<gene>
    <name evidence="1" type="ORF">BN536_02453</name>
</gene>